<dbReference type="Proteomes" id="UP000577362">
    <property type="component" value="Unassembled WGS sequence"/>
</dbReference>
<dbReference type="PROSITE" id="PS00530">
    <property type="entry name" value="RNASE_T2_1"/>
    <property type="match status" value="1"/>
</dbReference>
<evidence type="ECO:0000313" key="5">
    <source>
        <dbReference type="Proteomes" id="UP000577362"/>
    </source>
</evidence>
<evidence type="ECO:0000256" key="1">
    <source>
        <dbReference type="ARBA" id="ARBA00007469"/>
    </source>
</evidence>
<proteinExistence type="inferred from homology"/>
<dbReference type="RefSeq" id="WP_183317112.1">
    <property type="nucleotide sequence ID" value="NZ_JACIEN010000003.1"/>
</dbReference>
<accession>A0A840C6P8</accession>
<dbReference type="GO" id="GO:0006401">
    <property type="term" value="P:RNA catabolic process"/>
    <property type="evidence" value="ECO:0007669"/>
    <property type="project" value="UniProtKB-ARBA"/>
</dbReference>
<dbReference type="InterPro" id="IPR036430">
    <property type="entry name" value="RNase_T2-like_sf"/>
</dbReference>
<dbReference type="AlphaFoldDB" id="A0A840C6P8"/>
<dbReference type="InterPro" id="IPR039378">
    <property type="entry name" value="RNase_T2_prok"/>
</dbReference>
<gene>
    <name evidence="4" type="ORF">GGR16_003081</name>
</gene>
<dbReference type="Gene3D" id="3.90.730.10">
    <property type="entry name" value="Ribonuclease T2-like"/>
    <property type="match status" value="1"/>
</dbReference>
<feature type="chain" id="PRO_5032471854" evidence="3">
    <location>
        <begin position="35"/>
        <end position="232"/>
    </location>
</feature>
<evidence type="ECO:0000256" key="2">
    <source>
        <dbReference type="RuleBase" id="RU004328"/>
    </source>
</evidence>
<dbReference type="InterPro" id="IPR001568">
    <property type="entry name" value="RNase_T2-like"/>
</dbReference>
<dbReference type="PANTHER" id="PTHR11240:SF22">
    <property type="entry name" value="RIBONUCLEASE T2"/>
    <property type="match status" value="1"/>
</dbReference>
<evidence type="ECO:0000313" key="4">
    <source>
        <dbReference type="EMBL" id="MBB4018047.1"/>
    </source>
</evidence>
<feature type="signal peptide" evidence="3">
    <location>
        <begin position="1"/>
        <end position="34"/>
    </location>
</feature>
<dbReference type="CDD" id="cd01062">
    <property type="entry name" value="RNase_T2_prok"/>
    <property type="match status" value="1"/>
</dbReference>
<keyword evidence="3" id="KW-0732">Signal</keyword>
<dbReference type="PROSITE" id="PS00531">
    <property type="entry name" value="RNASE_T2_2"/>
    <property type="match status" value="1"/>
</dbReference>
<reference evidence="4 5" key="1">
    <citation type="submission" date="2020-08" db="EMBL/GenBank/DDBJ databases">
        <title>Genomic Encyclopedia of Type Strains, Phase IV (KMG-IV): sequencing the most valuable type-strain genomes for metagenomic binning, comparative biology and taxonomic classification.</title>
        <authorList>
            <person name="Goeker M."/>
        </authorList>
    </citation>
    <scope>NUCLEOTIDE SEQUENCE [LARGE SCALE GENOMIC DNA]</scope>
    <source>
        <strain evidence="4 5">DSM 103737</strain>
    </source>
</reference>
<protein>
    <submittedName>
        <fullName evidence="4">Ribonuclease T2</fullName>
        <ecNumber evidence="4">4.6.1.19</ecNumber>
    </submittedName>
</protein>
<dbReference type="EC" id="4.6.1.19" evidence="4"/>
<organism evidence="4 5">
    <name type="scientific">Chelatococcus caeni</name>
    <dbReference type="NCBI Taxonomy" id="1348468"/>
    <lineage>
        <taxon>Bacteria</taxon>
        <taxon>Pseudomonadati</taxon>
        <taxon>Pseudomonadota</taxon>
        <taxon>Alphaproteobacteria</taxon>
        <taxon>Hyphomicrobiales</taxon>
        <taxon>Chelatococcaceae</taxon>
        <taxon>Chelatococcus</taxon>
    </lineage>
</organism>
<evidence type="ECO:0000256" key="3">
    <source>
        <dbReference type="SAM" id="SignalP"/>
    </source>
</evidence>
<dbReference type="Pfam" id="PF00445">
    <property type="entry name" value="Ribonuclease_T2"/>
    <property type="match status" value="1"/>
</dbReference>
<comment type="similarity">
    <text evidence="1 2">Belongs to the RNase T2 family.</text>
</comment>
<dbReference type="InterPro" id="IPR018188">
    <property type="entry name" value="RNase_T2_His_AS_1"/>
</dbReference>
<dbReference type="GO" id="GO:0033897">
    <property type="term" value="F:ribonuclease T2 activity"/>
    <property type="evidence" value="ECO:0007669"/>
    <property type="project" value="UniProtKB-EC"/>
</dbReference>
<name>A0A840C6P8_9HYPH</name>
<dbReference type="EMBL" id="JACIEN010000003">
    <property type="protein sequence ID" value="MBB4018047.1"/>
    <property type="molecule type" value="Genomic_DNA"/>
</dbReference>
<dbReference type="PANTHER" id="PTHR11240">
    <property type="entry name" value="RIBONUCLEASE T2"/>
    <property type="match status" value="1"/>
</dbReference>
<dbReference type="SUPFAM" id="SSF55895">
    <property type="entry name" value="Ribonuclease Rh-like"/>
    <property type="match status" value="1"/>
</dbReference>
<keyword evidence="5" id="KW-1185">Reference proteome</keyword>
<dbReference type="GO" id="GO:0003723">
    <property type="term" value="F:RNA binding"/>
    <property type="evidence" value="ECO:0007669"/>
    <property type="project" value="InterPro"/>
</dbReference>
<comment type="caution">
    <text evidence="4">The sequence shown here is derived from an EMBL/GenBank/DDBJ whole genome shotgun (WGS) entry which is preliminary data.</text>
</comment>
<sequence length="232" mass="25236">MPRSNGRPRLTGRRAGLAICASLSALLLAGGADAAGPERGGRPGAFDFYVLALSWSPGFCALSDKADEREQCRDGAGLGFVVHGLWPQHERGYPTDCANVPRNPSRAAVAEAAGLYPDEGLVRYQWRKHGTCSGRSPSDYFADVKRARDMVTIPPQLQSPAGDQAFTPIDLERAFVAVNKGLRTDMMSIVCRRGVLQEVRICLTKDLRGFRTCPEVDRSGCRFGDLKVEAPR</sequence>
<keyword evidence="4" id="KW-0456">Lyase</keyword>
<dbReference type="InterPro" id="IPR033130">
    <property type="entry name" value="RNase_T2_His_AS_2"/>
</dbReference>